<gene>
    <name evidence="1" type="ORF">ACFONL_02340</name>
</gene>
<evidence type="ECO:0000313" key="1">
    <source>
        <dbReference type="EMBL" id="MFC3636226.1"/>
    </source>
</evidence>
<organism evidence="1 2">
    <name type="scientific">Camelimonas fluminis</name>
    <dbReference type="NCBI Taxonomy" id="1576911"/>
    <lineage>
        <taxon>Bacteria</taxon>
        <taxon>Pseudomonadati</taxon>
        <taxon>Pseudomonadota</taxon>
        <taxon>Alphaproteobacteria</taxon>
        <taxon>Hyphomicrobiales</taxon>
        <taxon>Chelatococcaceae</taxon>
        <taxon>Camelimonas</taxon>
    </lineage>
</organism>
<dbReference type="RefSeq" id="WP_191317664.1">
    <property type="nucleotide sequence ID" value="NZ_BNCG01000001.1"/>
</dbReference>
<keyword evidence="2" id="KW-1185">Reference proteome</keyword>
<protein>
    <submittedName>
        <fullName evidence="1">Uncharacterized protein</fullName>
    </submittedName>
</protein>
<dbReference type="EMBL" id="JBHRYC010000023">
    <property type="protein sequence ID" value="MFC3636226.1"/>
    <property type="molecule type" value="Genomic_DNA"/>
</dbReference>
<proteinExistence type="predicted"/>
<dbReference type="Proteomes" id="UP001595704">
    <property type="component" value="Unassembled WGS sequence"/>
</dbReference>
<accession>A0ABV7UC97</accession>
<reference evidence="2" key="1">
    <citation type="journal article" date="2019" name="Int. J. Syst. Evol. Microbiol.">
        <title>The Global Catalogue of Microorganisms (GCM) 10K type strain sequencing project: providing services to taxonomists for standard genome sequencing and annotation.</title>
        <authorList>
            <consortium name="The Broad Institute Genomics Platform"/>
            <consortium name="The Broad Institute Genome Sequencing Center for Infectious Disease"/>
            <person name="Wu L."/>
            <person name="Ma J."/>
        </authorList>
    </citation>
    <scope>NUCLEOTIDE SEQUENCE [LARGE SCALE GENOMIC DNA]</scope>
    <source>
        <strain evidence="2">KCTC 42282</strain>
    </source>
</reference>
<comment type="caution">
    <text evidence="1">The sequence shown here is derived from an EMBL/GenBank/DDBJ whole genome shotgun (WGS) entry which is preliminary data.</text>
</comment>
<name>A0ABV7UC97_9HYPH</name>
<evidence type="ECO:0000313" key="2">
    <source>
        <dbReference type="Proteomes" id="UP001595704"/>
    </source>
</evidence>
<sequence length="80" mass="9247">MRRIRLRNQQKCQRQLFLVSKTWLECFAIFGLHVSRLTPSGLMLRLAGNEGKAQMTSRDLRAIARLEPGRTRGVRHNSNV</sequence>